<keyword evidence="3" id="KW-1185">Reference proteome</keyword>
<evidence type="ECO:0000256" key="1">
    <source>
        <dbReference type="SAM" id="MobiDB-lite"/>
    </source>
</evidence>
<reference evidence="2" key="1">
    <citation type="submission" date="2022-04" db="EMBL/GenBank/DDBJ databases">
        <title>Carnegiea gigantea Genome sequencing and assembly v2.</title>
        <authorList>
            <person name="Copetti D."/>
            <person name="Sanderson M.J."/>
            <person name="Burquez A."/>
            <person name="Wojciechowski M.F."/>
        </authorList>
    </citation>
    <scope>NUCLEOTIDE SEQUENCE</scope>
    <source>
        <strain evidence="2">SGP5-SGP5p</strain>
        <tissue evidence="2">Aerial part</tissue>
    </source>
</reference>
<evidence type="ECO:0000313" key="3">
    <source>
        <dbReference type="Proteomes" id="UP001153076"/>
    </source>
</evidence>
<feature type="compositionally biased region" description="Basic and acidic residues" evidence="1">
    <location>
        <begin position="347"/>
        <end position="359"/>
    </location>
</feature>
<dbReference type="PANTHER" id="PTHR34835">
    <property type="entry name" value="OS07G0283600 PROTEIN-RELATED"/>
    <property type="match status" value="1"/>
</dbReference>
<dbReference type="OrthoDB" id="669288at2759"/>
<comment type="caution">
    <text evidence="2">The sequence shown here is derived from an EMBL/GenBank/DDBJ whole genome shotgun (WGS) entry which is preliminary data.</text>
</comment>
<dbReference type="AlphaFoldDB" id="A0A9Q1QE99"/>
<dbReference type="EMBL" id="JAKOGI010000257">
    <property type="protein sequence ID" value="KAJ8438361.1"/>
    <property type="molecule type" value="Genomic_DNA"/>
</dbReference>
<proteinExistence type="predicted"/>
<dbReference type="PANTHER" id="PTHR34835:SF90">
    <property type="entry name" value="AMINOTRANSFERASE-LIKE PLANT MOBILE DOMAIN-CONTAINING PROTEIN"/>
    <property type="match status" value="1"/>
</dbReference>
<organism evidence="2 3">
    <name type="scientific">Carnegiea gigantea</name>
    <dbReference type="NCBI Taxonomy" id="171969"/>
    <lineage>
        <taxon>Eukaryota</taxon>
        <taxon>Viridiplantae</taxon>
        <taxon>Streptophyta</taxon>
        <taxon>Embryophyta</taxon>
        <taxon>Tracheophyta</taxon>
        <taxon>Spermatophyta</taxon>
        <taxon>Magnoliopsida</taxon>
        <taxon>eudicotyledons</taxon>
        <taxon>Gunneridae</taxon>
        <taxon>Pentapetalae</taxon>
        <taxon>Caryophyllales</taxon>
        <taxon>Cactineae</taxon>
        <taxon>Cactaceae</taxon>
        <taxon>Cactoideae</taxon>
        <taxon>Echinocereeae</taxon>
        <taxon>Carnegiea</taxon>
    </lineage>
</organism>
<dbReference type="Proteomes" id="UP001153076">
    <property type="component" value="Unassembled WGS sequence"/>
</dbReference>
<evidence type="ECO:0000313" key="2">
    <source>
        <dbReference type="EMBL" id="KAJ8438361.1"/>
    </source>
</evidence>
<feature type="region of interest" description="Disordered" evidence="1">
    <location>
        <begin position="329"/>
        <end position="362"/>
    </location>
</feature>
<protein>
    <recommendedName>
        <fullName evidence="4">Aminotransferase-like plant mobile domain-containing protein</fullName>
    </recommendedName>
</protein>
<gene>
    <name evidence="2" type="ORF">Cgig2_015288</name>
</gene>
<name>A0A9Q1QE99_9CARY</name>
<accession>A0A9Q1QE99</accession>
<sequence>MDEIILERGEHGADFKRDFVVYAISTCIMGNANGTCHFRILKYLLHVDRIHNYSWCGYVIKCLNATVVDWQADRTKYFTGSFLFLMLCYINRVELQGKRIDRWFPTIINWTTEDVKKREKDERLLRKLDYENIMHIAEMDLQQELEIRAPDQHGELQINGDFGTASISYTQPQYWKRHIQPLDPTRNEPIQVPNSELRNPTSAIADVITLGMGSVGSSIPRTKFTLAEILSHIARAETKRSSSSAYKPISDSIEKTCDDGILFQDDDVFRDPKFLKTLSHVESEAIAYLQKEKSMGVTPPSVKLPISSKKGACLSPTLHFTPPSFSLGFSPEKGEAASPHEQVASSGREHPKSLKESSKENMSPNIIAKLRLQHNNGNQFLTKGTM</sequence>
<evidence type="ECO:0008006" key="4">
    <source>
        <dbReference type="Google" id="ProtNLM"/>
    </source>
</evidence>